<accession>A0ABU3DE98</accession>
<reference evidence="6 7" key="1">
    <citation type="submission" date="2023-09" db="EMBL/GenBank/DDBJ databases">
        <authorList>
            <person name="Rey-Velasco X."/>
        </authorList>
    </citation>
    <scope>NUCLEOTIDE SEQUENCE [LARGE SCALE GENOMIC DNA]</scope>
    <source>
        <strain evidence="6 7">F158</strain>
    </source>
</reference>
<comment type="similarity">
    <text evidence="1">Belongs to the LysR transcriptional regulatory family.</text>
</comment>
<evidence type="ECO:0000256" key="3">
    <source>
        <dbReference type="ARBA" id="ARBA00023125"/>
    </source>
</evidence>
<comment type="caution">
    <text evidence="6">The sequence shown here is derived from an EMBL/GenBank/DDBJ whole genome shotgun (WGS) entry which is preliminary data.</text>
</comment>
<gene>
    <name evidence="6" type="ORF">RM543_02025</name>
</gene>
<keyword evidence="2" id="KW-0805">Transcription regulation</keyword>
<dbReference type="InterPro" id="IPR050950">
    <property type="entry name" value="HTH-type_LysR_regulators"/>
</dbReference>
<evidence type="ECO:0000256" key="2">
    <source>
        <dbReference type="ARBA" id="ARBA00023015"/>
    </source>
</evidence>
<dbReference type="InterPro" id="IPR005119">
    <property type="entry name" value="LysR_subst-bd"/>
</dbReference>
<keyword evidence="3" id="KW-0238">DNA-binding</keyword>
<dbReference type="Gene3D" id="1.10.10.10">
    <property type="entry name" value="Winged helix-like DNA-binding domain superfamily/Winged helix DNA-binding domain"/>
    <property type="match status" value="1"/>
</dbReference>
<protein>
    <submittedName>
        <fullName evidence="6">LysR family transcriptional regulator</fullName>
    </submittedName>
</protein>
<dbReference type="RefSeq" id="WP_311689136.1">
    <property type="nucleotide sequence ID" value="NZ_JAVRHL010000001.1"/>
</dbReference>
<name>A0ABU3DE98_9RHOB</name>
<dbReference type="PROSITE" id="PS50931">
    <property type="entry name" value="HTH_LYSR"/>
    <property type="match status" value="1"/>
</dbReference>
<keyword evidence="7" id="KW-1185">Reference proteome</keyword>
<dbReference type="EMBL" id="JAVRHL010000001">
    <property type="protein sequence ID" value="MDT0681447.1"/>
    <property type="molecule type" value="Genomic_DNA"/>
</dbReference>
<dbReference type="InterPro" id="IPR000847">
    <property type="entry name" value="LysR_HTH_N"/>
</dbReference>
<dbReference type="SUPFAM" id="SSF46785">
    <property type="entry name" value="Winged helix' DNA-binding domain"/>
    <property type="match status" value="1"/>
</dbReference>
<keyword evidence="4" id="KW-0804">Transcription</keyword>
<evidence type="ECO:0000256" key="1">
    <source>
        <dbReference type="ARBA" id="ARBA00009437"/>
    </source>
</evidence>
<dbReference type="SUPFAM" id="SSF53850">
    <property type="entry name" value="Periplasmic binding protein-like II"/>
    <property type="match status" value="1"/>
</dbReference>
<proteinExistence type="inferred from homology"/>
<dbReference type="Proteomes" id="UP001265259">
    <property type="component" value="Unassembled WGS sequence"/>
</dbReference>
<dbReference type="PRINTS" id="PR00039">
    <property type="entry name" value="HTHLYSR"/>
</dbReference>
<dbReference type="Pfam" id="PF00126">
    <property type="entry name" value="HTH_1"/>
    <property type="match status" value="1"/>
</dbReference>
<dbReference type="Pfam" id="PF03466">
    <property type="entry name" value="LysR_substrate"/>
    <property type="match status" value="1"/>
</dbReference>
<evidence type="ECO:0000259" key="5">
    <source>
        <dbReference type="PROSITE" id="PS50931"/>
    </source>
</evidence>
<dbReference type="PANTHER" id="PTHR30419:SF8">
    <property type="entry name" value="NITROGEN ASSIMILATION TRANSCRIPTIONAL ACTIVATOR-RELATED"/>
    <property type="match status" value="1"/>
</dbReference>
<dbReference type="Gene3D" id="3.40.190.10">
    <property type="entry name" value="Periplasmic binding protein-like II"/>
    <property type="match status" value="2"/>
</dbReference>
<dbReference type="PANTHER" id="PTHR30419">
    <property type="entry name" value="HTH-TYPE TRANSCRIPTIONAL REGULATOR YBHD"/>
    <property type="match status" value="1"/>
</dbReference>
<evidence type="ECO:0000256" key="4">
    <source>
        <dbReference type="ARBA" id="ARBA00023163"/>
    </source>
</evidence>
<evidence type="ECO:0000313" key="7">
    <source>
        <dbReference type="Proteomes" id="UP001265259"/>
    </source>
</evidence>
<dbReference type="InterPro" id="IPR036388">
    <property type="entry name" value="WH-like_DNA-bd_sf"/>
</dbReference>
<sequence length="299" mass="32774">MRIDYLGIEAFLAIADHGSFQRAAKFLGLSQAALSHRLRKIETDLGVQLLVRSSHAISLTAAGEALLPKAGALLSQLQAVYDSVRVRQAEPTGKVAFACLPTLASALLPQVLSEIAEENPYLEIDVIEIPFREIGEKVRTGRCDFAISLISAASSDLITRPLGEEPYCAFMRNDNRLAERKSVTLEDLVEWPMVRLAPHKRSRQIIDKALEEKSSRIQWPYEVQSSALATRIVSRSTAISVLPMSAIALAPQDVVSVPIDDTRIARDLAVITRRDSTLSPAAEYVLGKVEKYVVAMTAP</sequence>
<dbReference type="InterPro" id="IPR036390">
    <property type="entry name" value="WH_DNA-bd_sf"/>
</dbReference>
<organism evidence="6 7">
    <name type="scientific">Tropicimonas omnivorans</name>
    <dbReference type="NCBI Taxonomy" id="3075590"/>
    <lineage>
        <taxon>Bacteria</taxon>
        <taxon>Pseudomonadati</taxon>
        <taxon>Pseudomonadota</taxon>
        <taxon>Alphaproteobacteria</taxon>
        <taxon>Rhodobacterales</taxon>
        <taxon>Roseobacteraceae</taxon>
        <taxon>Tropicimonas</taxon>
    </lineage>
</organism>
<feature type="domain" description="HTH lysR-type" evidence="5">
    <location>
        <begin position="1"/>
        <end position="60"/>
    </location>
</feature>
<evidence type="ECO:0000313" key="6">
    <source>
        <dbReference type="EMBL" id="MDT0681447.1"/>
    </source>
</evidence>